<accession>A0A1G9R7A4</accession>
<dbReference type="Gene3D" id="2.40.70.10">
    <property type="entry name" value="Acid Proteases"/>
    <property type="match status" value="2"/>
</dbReference>
<reference evidence="4" key="1">
    <citation type="submission" date="2016-10" db="EMBL/GenBank/DDBJ databases">
        <authorList>
            <person name="Varghese N."/>
            <person name="Submissions S."/>
        </authorList>
    </citation>
    <scope>NUCLEOTIDE SEQUENCE [LARGE SCALE GENOMIC DNA]</scope>
    <source>
        <strain evidence="4">BL47</strain>
    </source>
</reference>
<dbReference type="Pfam" id="PF13650">
    <property type="entry name" value="Asp_protease_2"/>
    <property type="match status" value="1"/>
</dbReference>
<organism evidence="3 4">
    <name type="scientific">Methylobacterium phyllostachyos</name>
    <dbReference type="NCBI Taxonomy" id="582672"/>
    <lineage>
        <taxon>Bacteria</taxon>
        <taxon>Pseudomonadati</taxon>
        <taxon>Pseudomonadota</taxon>
        <taxon>Alphaproteobacteria</taxon>
        <taxon>Hyphomicrobiales</taxon>
        <taxon>Methylobacteriaceae</taxon>
        <taxon>Methylobacterium</taxon>
    </lineage>
</organism>
<dbReference type="EMBL" id="FNHS01000001">
    <property type="protein sequence ID" value="SDM19104.1"/>
    <property type="molecule type" value="Genomic_DNA"/>
</dbReference>
<dbReference type="InterPro" id="IPR001478">
    <property type="entry name" value="PDZ"/>
</dbReference>
<dbReference type="RefSeq" id="WP_167627593.1">
    <property type="nucleotide sequence ID" value="NZ_FNHS01000001.1"/>
</dbReference>
<feature type="signal peptide" evidence="1">
    <location>
        <begin position="1"/>
        <end position="26"/>
    </location>
</feature>
<dbReference type="SUPFAM" id="SSF50630">
    <property type="entry name" value="Acid proteases"/>
    <property type="match status" value="1"/>
</dbReference>
<dbReference type="InterPro" id="IPR036034">
    <property type="entry name" value="PDZ_sf"/>
</dbReference>
<keyword evidence="1" id="KW-0732">Signal</keyword>
<dbReference type="InterPro" id="IPR021109">
    <property type="entry name" value="Peptidase_aspartic_dom_sf"/>
</dbReference>
<gene>
    <name evidence="3" type="ORF">SAMN05216360_101129</name>
</gene>
<name>A0A1G9R7A4_9HYPH</name>
<feature type="domain" description="PDZ" evidence="2">
    <location>
        <begin position="323"/>
        <end position="367"/>
    </location>
</feature>
<evidence type="ECO:0000256" key="1">
    <source>
        <dbReference type="SAM" id="SignalP"/>
    </source>
</evidence>
<evidence type="ECO:0000313" key="3">
    <source>
        <dbReference type="EMBL" id="SDM19104.1"/>
    </source>
</evidence>
<evidence type="ECO:0000259" key="2">
    <source>
        <dbReference type="PROSITE" id="PS50106"/>
    </source>
</evidence>
<dbReference type="STRING" id="582672.SAMN05216360_101129"/>
<keyword evidence="4" id="KW-1185">Reference proteome</keyword>
<sequence>MQRRVRKLSLAWAVWAGLIPIGAALAEDPPPDGQVSYHPAPETGQPAWIAWTADSDRVLRFKAVVAGRTIDAMADTGATFTALDRRFAETLGAKVEANAQAIPVVGVGGPASAYPGPTIDLTFPSYAIKRLPTAIVDLARLQTAGEHPIDMVLGLDVLGSGALELDLADHGWRMWPSGIQWPKAATAPLHRSESGAYAVVTIPIGTRPLRLGIDTGLMDGLWLTVAAAETIEPLKQGRRTSLATQGVNGVAVATLVIPSRLKFGAVEVSEVPVQISGPGDVPPEGFDGMIGLGLLRRLHAVLDVPAGALLYAGADRAPTPLVRSTIGLQMLWDGRGVVVHHVMANSPAASAGWQAGDRICAVDGAAVTERAAGSSAYPWSSKPPGTKLTFRLCDGTERVLVAQDFY</sequence>
<dbReference type="AlphaFoldDB" id="A0A1G9R7A4"/>
<dbReference type="PROSITE" id="PS50106">
    <property type="entry name" value="PDZ"/>
    <property type="match status" value="1"/>
</dbReference>
<protein>
    <submittedName>
        <fullName evidence="3">PDZ domain-containing protein</fullName>
    </submittedName>
</protein>
<dbReference type="Gene3D" id="2.30.42.10">
    <property type="match status" value="1"/>
</dbReference>
<evidence type="ECO:0000313" key="4">
    <source>
        <dbReference type="Proteomes" id="UP000198704"/>
    </source>
</evidence>
<dbReference type="Pfam" id="PF13180">
    <property type="entry name" value="PDZ_2"/>
    <property type="match status" value="1"/>
</dbReference>
<feature type="chain" id="PRO_5011787523" evidence="1">
    <location>
        <begin position="27"/>
        <end position="406"/>
    </location>
</feature>
<dbReference type="SUPFAM" id="SSF50156">
    <property type="entry name" value="PDZ domain-like"/>
    <property type="match status" value="1"/>
</dbReference>
<proteinExistence type="predicted"/>
<dbReference type="Proteomes" id="UP000198704">
    <property type="component" value="Unassembled WGS sequence"/>
</dbReference>